<dbReference type="OMA" id="QHTHHFL"/>
<dbReference type="GeneID" id="118896398"/>
<protein>
    <recommendedName>
        <fullName evidence="2">RING-type E3 ubiquitin transferase</fullName>
        <ecNumber evidence="2">2.3.2.27</ecNumber>
    </recommendedName>
</protein>
<keyword evidence="7" id="KW-1185">Reference proteome</keyword>
<feature type="compositionally biased region" description="Basic and acidic residues" evidence="4">
    <location>
        <begin position="615"/>
        <end position="629"/>
    </location>
</feature>
<reference evidence="8" key="2">
    <citation type="submission" date="2025-04" db="UniProtKB">
        <authorList>
            <consortium name="RefSeq"/>
        </authorList>
    </citation>
    <scope>IDENTIFICATION</scope>
    <source>
        <tissue evidence="8">Epidermis and Blubber</tissue>
    </source>
</reference>
<evidence type="ECO:0000313" key="6">
    <source>
        <dbReference type="Ensembl" id="ENSBMSP00010010257.1"/>
    </source>
</evidence>
<dbReference type="Ensembl" id="ENSBMST00010011403.1">
    <property type="protein sequence ID" value="ENSBMSP00010010257.1"/>
    <property type="gene ID" value="ENSBMSG00010007539.1"/>
</dbReference>
<feature type="compositionally biased region" description="Basic residues" evidence="4">
    <location>
        <begin position="635"/>
        <end position="648"/>
    </location>
</feature>
<evidence type="ECO:0000313" key="8">
    <source>
        <dbReference type="RefSeq" id="XP_036710064.1"/>
    </source>
</evidence>
<dbReference type="AlphaFoldDB" id="A0A8C0CSA2"/>
<reference evidence="6" key="1">
    <citation type="submission" date="2023-09" db="UniProtKB">
        <authorList>
            <consortium name="Ensembl"/>
        </authorList>
    </citation>
    <scope>IDENTIFICATION</scope>
</reference>
<keyword evidence="3" id="KW-0808">Transferase</keyword>
<dbReference type="Proteomes" id="UP000694857">
    <property type="component" value="Chromosome 6"/>
</dbReference>
<accession>A0A8C0CSA2</accession>
<gene>
    <name evidence="8" type="primary">LOC118896398</name>
</gene>
<feature type="region of interest" description="Disordered" evidence="4">
    <location>
        <begin position="583"/>
        <end position="668"/>
    </location>
</feature>
<comment type="catalytic activity">
    <reaction evidence="1">
        <text>S-ubiquitinyl-[E2 ubiquitin-conjugating enzyme]-L-cysteine + [acceptor protein]-L-lysine = [E2 ubiquitin-conjugating enzyme]-L-cysteine + N(6)-ubiquitinyl-[acceptor protein]-L-lysine.</text>
        <dbReference type="EC" id="2.3.2.27"/>
    </reaction>
</comment>
<feature type="compositionally biased region" description="Polar residues" evidence="4">
    <location>
        <begin position="601"/>
        <end position="613"/>
    </location>
</feature>
<name>A0A8C0CSA2_BALMU</name>
<dbReference type="GO" id="GO:0061630">
    <property type="term" value="F:ubiquitin protein ligase activity"/>
    <property type="evidence" value="ECO:0007669"/>
    <property type="project" value="UniProtKB-EC"/>
</dbReference>
<dbReference type="EC" id="2.3.2.27" evidence="2"/>
<dbReference type="GeneTree" id="ENSGT00530000064170"/>
<dbReference type="PANTHER" id="PTHR46077">
    <property type="entry name" value="E3 UBIQUITIN-PROTEIN LIGASE TOPORS"/>
    <property type="match status" value="1"/>
</dbReference>
<proteinExistence type="predicted"/>
<feature type="domain" description="Topors PWI-like" evidence="5">
    <location>
        <begin position="161"/>
        <end position="230"/>
    </location>
</feature>
<dbReference type="InterPro" id="IPR058745">
    <property type="entry name" value="PWI_Topors"/>
</dbReference>
<dbReference type="KEGG" id="bmus:118896398"/>
<dbReference type="RefSeq" id="XP_036710064.1">
    <property type="nucleotide sequence ID" value="XM_036854169.1"/>
</dbReference>
<evidence type="ECO:0000256" key="2">
    <source>
        <dbReference type="ARBA" id="ARBA00012483"/>
    </source>
</evidence>
<dbReference type="Pfam" id="PF26084">
    <property type="entry name" value="PWI_Topors"/>
    <property type="match status" value="1"/>
</dbReference>
<dbReference type="GO" id="GO:0000209">
    <property type="term" value="P:protein polyubiquitination"/>
    <property type="evidence" value="ECO:0007669"/>
    <property type="project" value="TreeGrafter"/>
</dbReference>
<dbReference type="PANTHER" id="PTHR46077:SF3">
    <property type="entry name" value="TOPOISOMERASE I BINDING, ARGININE_SERINE-RICH LIKE"/>
    <property type="match status" value="1"/>
</dbReference>
<evidence type="ECO:0000256" key="1">
    <source>
        <dbReference type="ARBA" id="ARBA00000900"/>
    </source>
</evidence>
<dbReference type="OrthoDB" id="21204at2759"/>
<dbReference type="GO" id="GO:0006513">
    <property type="term" value="P:protein monoubiquitination"/>
    <property type="evidence" value="ECO:0007669"/>
    <property type="project" value="TreeGrafter"/>
</dbReference>
<evidence type="ECO:0000313" key="7">
    <source>
        <dbReference type="Proteomes" id="UP000694857"/>
    </source>
</evidence>
<feature type="region of interest" description="Disordered" evidence="4">
    <location>
        <begin position="478"/>
        <end position="524"/>
    </location>
</feature>
<organism evidence="6">
    <name type="scientific">Balaenoptera musculus</name>
    <name type="common">Blue whale</name>
    <dbReference type="NCBI Taxonomy" id="9771"/>
    <lineage>
        <taxon>Eukaryota</taxon>
        <taxon>Metazoa</taxon>
        <taxon>Chordata</taxon>
        <taxon>Craniata</taxon>
        <taxon>Vertebrata</taxon>
        <taxon>Euteleostomi</taxon>
        <taxon>Mammalia</taxon>
        <taxon>Eutheria</taxon>
        <taxon>Laurasiatheria</taxon>
        <taxon>Artiodactyla</taxon>
        <taxon>Whippomorpha</taxon>
        <taxon>Cetacea</taxon>
        <taxon>Mysticeti</taxon>
        <taxon>Balaenopteridae</taxon>
        <taxon>Balaenoptera</taxon>
    </lineage>
</organism>
<sequence length="685" mass="78452">MSCLESIQNEADWNPCSNKSSNESLHSRLRKKSMPSLSVQYFPSQCCSARPEDDTKEDSLFLPSEEESYVVTSENNHLGLNLEGITRNIRPLRELTVQELLREFGDSKMFQPNSMSVGHFRDQVVMKFRRALYYSGIWVAHVQGYRFEKHLSASYFKRNPGCLHRLVCWLKRELTAVYGAYGYTVKNILATILHHMTKYDLDSESFINLLEPYLQQHTHHFLHEFISFVHSPYNMETYDQRAIYQFPSASPWVEKRSVASAPVLPLPKDQTVLASQHDIKQSKNTRGQWNNEERPLSGLKAFPNGNTSLKKSEILLVHHKAASKIHAWIKDKSESGDHKGITYTNSMFLNWATPRERGPGLLNCKKNVKERKTEGINLFPGHAQDMGKSETTVRTFSSPAIFNQGQPWKNSLREKKVLNLGQQINFQKKEEKNKCSDSSPKTFQRRFPRQISLINCKSRKRDPSWSCISETAFSSKRDGRKLSSLRKKRMKSRQPSQFAEVGSHCSRGIQRQSRSSTQRSKSWCAGLTKRSVSRDSSNLSLRGSHRRGHFTPNICCEPSKEKKAHGYESDCGRPSSATIQYKKLPSTAGKRLKCPSKSEDSSQSGSHCNSPTCLQREKHISPSKQEMKYKTTFPRARKTRAVRHRRNKCQCPETQTTKEVSDEIGDLNDVRQKSSLSECAPSCRR</sequence>
<feature type="compositionally biased region" description="Basic residues" evidence="4">
    <location>
        <begin position="483"/>
        <end position="492"/>
    </location>
</feature>
<evidence type="ECO:0000259" key="5">
    <source>
        <dbReference type="Pfam" id="PF26084"/>
    </source>
</evidence>
<feature type="region of interest" description="Disordered" evidence="4">
    <location>
        <begin position="277"/>
        <end position="303"/>
    </location>
</feature>
<evidence type="ECO:0000256" key="3">
    <source>
        <dbReference type="ARBA" id="ARBA00022679"/>
    </source>
</evidence>
<evidence type="ECO:0000256" key="4">
    <source>
        <dbReference type="SAM" id="MobiDB-lite"/>
    </source>
</evidence>
<feature type="compositionally biased region" description="Low complexity" evidence="4">
    <location>
        <begin position="506"/>
        <end position="522"/>
    </location>
</feature>